<protein>
    <submittedName>
        <fullName evidence="1">Uncharacterized protein</fullName>
    </submittedName>
</protein>
<reference evidence="2" key="1">
    <citation type="journal article" date="2019" name="Int. J. Syst. Evol. Microbiol.">
        <title>The Global Catalogue of Microorganisms (GCM) 10K type strain sequencing project: providing services to taxonomists for standard genome sequencing and annotation.</title>
        <authorList>
            <consortium name="The Broad Institute Genomics Platform"/>
            <consortium name="The Broad Institute Genome Sequencing Center for Infectious Disease"/>
            <person name="Wu L."/>
            <person name="Ma J."/>
        </authorList>
    </citation>
    <scope>NUCLEOTIDE SEQUENCE [LARGE SCALE GENOMIC DNA]</scope>
    <source>
        <strain evidence="2">CGMCC 1.12922</strain>
    </source>
</reference>
<dbReference type="EMBL" id="BMGI01000002">
    <property type="protein sequence ID" value="GGD29139.1"/>
    <property type="molecule type" value="Genomic_DNA"/>
</dbReference>
<name>A0ABQ1QIR2_9RHOB</name>
<dbReference type="Proteomes" id="UP000617355">
    <property type="component" value="Unassembled WGS sequence"/>
</dbReference>
<gene>
    <name evidence="1" type="ORF">GCM10011358_11490</name>
</gene>
<keyword evidence="2" id="KW-1185">Reference proteome</keyword>
<evidence type="ECO:0000313" key="1">
    <source>
        <dbReference type="EMBL" id="GGD29139.1"/>
    </source>
</evidence>
<proteinExistence type="predicted"/>
<sequence length="69" mass="8220">MIPGDEFHHRDNTLKQFAKLYRENTNDFPQGCADEDYRRKLEKAYPRHLPWRDDRAFPLIQFLGAALVS</sequence>
<comment type="caution">
    <text evidence="1">The sequence shown here is derived from an EMBL/GenBank/DDBJ whole genome shotgun (WGS) entry which is preliminary data.</text>
</comment>
<accession>A0ABQ1QIR2</accession>
<organism evidence="1 2">
    <name type="scientific">Sinisalibacter lacisalsi</name>
    <dbReference type="NCBI Taxonomy" id="1526570"/>
    <lineage>
        <taxon>Bacteria</taxon>
        <taxon>Pseudomonadati</taxon>
        <taxon>Pseudomonadota</taxon>
        <taxon>Alphaproteobacteria</taxon>
        <taxon>Rhodobacterales</taxon>
        <taxon>Roseobacteraceae</taxon>
        <taxon>Sinisalibacter</taxon>
    </lineage>
</organism>
<evidence type="ECO:0000313" key="2">
    <source>
        <dbReference type="Proteomes" id="UP000617355"/>
    </source>
</evidence>